<dbReference type="AlphaFoldDB" id="A0A0D3EP51"/>
<dbReference type="EnsemblPlants" id="OBART01G16590.2">
    <property type="protein sequence ID" value="OBART01G16590.2"/>
    <property type="gene ID" value="OBART01G16590"/>
</dbReference>
<feature type="region of interest" description="Disordered" evidence="1">
    <location>
        <begin position="51"/>
        <end position="74"/>
    </location>
</feature>
<dbReference type="Gramene" id="OBART01G16590.2">
    <property type="protein sequence ID" value="OBART01G16590.2"/>
    <property type="gene ID" value="OBART01G16590"/>
</dbReference>
<accession>A0A0D3EP51</accession>
<proteinExistence type="predicted"/>
<dbReference type="Proteomes" id="UP000026960">
    <property type="component" value="Chromosome 1"/>
</dbReference>
<evidence type="ECO:0000313" key="2">
    <source>
        <dbReference type="EnsemblPlants" id="OBART01G16590.2"/>
    </source>
</evidence>
<name>A0A0D3EP51_9ORYZ</name>
<reference evidence="2" key="2">
    <citation type="submission" date="2015-03" db="UniProtKB">
        <authorList>
            <consortium name="EnsemblPlants"/>
        </authorList>
    </citation>
    <scope>IDENTIFICATION</scope>
</reference>
<protein>
    <submittedName>
        <fullName evidence="2">Uncharacterized protein</fullName>
    </submittedName>
</protein>
<keyword evidence="3" id="KW-1185">Reference proteome</keyword>
<evidence type="ECO:0000313" key="3">
    <source>
        <dbReference type="Proteomes" id="UP000026960"/>
    </source>
</evidence>
<dbReference type="HOGENOM" id="CLU_1498507_0_0_1"/>
<reference evidence="2" key="1">
    <citation type="journal article" date="2009" name="Rice">
        <title>De Novo Next Generation Sequencing of Plant Genomes.</title>
        <authorList>
            <person name="Rounsley S."/>
            <person name="Marri P.R."/>
            <person name="Yu Y."/>
            <person name="He R."/>
            <person name="Sisneros N."/>
            <person name="Goicoechea J.L."/>
            <person name="Lee S.J."/>
            <person name="Angelova A."/>
            <person name="Kudrna D."/>
            <person name="Luo M."/>
            <person name="Affourtit J."/>
            <person name="Desany B."/>
            <person name="Knight J."/>
            <person name="Niazi F."/>
            <person name="Egholm M."/>
            <person name="Wing R.A."/>
        </authorList>
    </citation>
    <scope>NUCLEOTIDE SEQUENCE [LARGE SCALE GENOMIC DNA]</scope>
    <source>
        <strain evidence="2">cv. IRGC 105608</strain>
    </source>
</reference>
<organism evidence="2">
    <name type="scientific">Oryza barthii</name>
    <dbReference type="NCBI Taxonomy" id="65489"/>
    <lineage>
        <taxon>Eukaryota</taxon>
        <taxon>Viridiplantae</taxon>
        <taxon>Streptophyta</taxon>
        <taxon>Embryophyta</taxon>
        <taxon>Tracheophyta</taxon>
        <taxon>Spermatophyta</taxon>
        <taxon>Magnoliopsida</taxon>
        <taxon>Liliopsida</taxon>
        <taxon>Poales</taxon>
        <taxon>Poaceae</taxon>
        <taxon>BOP clade</taxon>
        <taxon>Oryzoideae</taxon>
        <taxon>Oryzeae</taxon>
        <taxon>Oryzinae</taxon>
        <taxon>Oryza</taxon>
    </lineage>
</organism>
<evidence type="ECO:0000256" key="1">
    <source>
        <dbReference type="SAM" id="MobiDB-lite"/>
    </source>
</evidence>
<dbReference type="PaxDb" id="65489-OBART01G16590.2"/>
<sequence>MVSLHPKLSPHKNPIPLCLFSSSAFHRTPCDHSLTTARDHHCEALRPELEVGGSGGRATLPPSPLGRLDAKERRRTPSGAINTVCLCSTTWNFVVPPFLGLGMHELTISNTELGHLFDGMQQKEATFSQIALAPTLLGGREYYTIHMHLLGAIKRCNFIQHTVTTIRLNLVLHDGAFANLNL</sequence>